<dbReference type="Proteomes" id="UP001221898">
    <property type="component" value="Unassembled WGS sequence"/>
</dbReference>
<sequence>MRGREAADRQSGPGSPSHASHRRAPAAVAIGGHGGAGMRGESTGDPDAGTSALRSRLRSAAARTRDTRPSSRQDVCHSSRPELPTSQSEYVHACHTRVRVTTELLPRRAEATVRPGGRSQSPFALRSGGVFQNRRSRAPSLARTPYALRAPQLERCCSAAGWDRSPRRQTHGFWEIEANACMGVSHGGGFRKAFWNIPEPNPFSTPPPDDRYLPEAARPPRFITGTAPHRPGPSSSGPGISDSHAVYFLPSPAAIAPEHAVHSPSAS</sequence>
<accession>A0AAD7T699</accession>
<reference evidence="2" key="1">
    <citation type="journal article" date="2023" name="Science">
        <title>Genome structures resolve the early diversification of teleost fishes.</title>
        <authorList>
            <person name="Parey E."/>
            <person name="Louis A."/>
            <person name="Montfort J."/>
            <person name="Bouchez O."/>
            <person name="Roques C."/>
            <person name="Iampietro C."/>
            <person name="Lluch J."/>
            <person name="Castinel A."/>
            <person name="Donnadieu C."/>
            <person name="Desvignes T."/>
            <person name="Floi Bucao C."/>
            <person name="Jouanno E."/>
            <person name="Wen M."/>
            <person name="Mejri S."/>
            <person name="Dirks R."/>
            <person name="Jansen H."/>
            <person name="Henkel C."/>
            <person name="Chen W.J."/>
            <person name="Zahm M."/>
            <person name="Cabau C."/>
            <person name="Klopp C."/>
            <person name="Thompson A.W."/>
            <person name="Robinson-Rechavi M."/>
            <person name="Braasch I."/>
            <person name="Lecointre G."/>
            <person name="Bobe J."/>
            <person name="Postlethwait J.H."/>
            <person name="Berthelot C."/>
            <person name="Roest Crollius H."/>
            <person name="Guiguen Y."/>
        </authorList>
    </citation>
    <scope>NUCLEOTIDE SEQUENCE</scope>
    <source>
        <strain evidence="2">NC1722</strain>
    </source>
</reference>
<feature type="region of interest" description="Disordered" evidence="1">
    <location>
        <begin position="213"/>
        <end position="243"/>
    </location>
</feature>
<feature type="compositionally biased region" description="Low complexity" evidence="1">
    <location>
        <begin position="48"/>
        <end position="62"/>
    </location>
</feature>
<evidence type="ECO:0000313" key="2">
    <source>
        <dbReference type="EMBL" id="KAJ8415157.1"/>
    </source>
</evidence>
<name>A0AAD7T699_9TELE</name>
<protein>
    <submittedName>
        <fullName evidence="2">Uncharacterized protein</fullName>
    </submittedName>
</protein>
<dbReference type="EMBL" id="JAINUG010000010">
    <property type="protein sequence ID" value="KAJ8415157.1"/>
    <property type="molecule type" value="Genomic_DNA"/>
</dbReference>
<comment type="caution">
    <text evidence="2">The sequence shown here is derived from an EMBL/GenBank/DDBJ whole genome shotgun (WGS) entry which is preliminary data.</text>
</comment>
<feature type="compositionally biased region" description="Basic and acidic residues" evidence="1">
    <location>
        <begin position="63"/>
        <end position="80"/>
    </location>
</feature>
<evidence type="ECO:0000256" key="1">
    <source>
        <dbReference type="SAM" id="MobiDB-lite"/>
    </source>
</evidence>
<organism evidence="2 3">
    <name type="scientific">Aldrovandia affinis</name>
    <dbReference type="NCBI Taxonomy" id="143900"/>
    <lineage>
        <taxon>Eukaryota</taxon>
        <taxon>Metazoa</taxon>
        <taxon>Chordata</taxon>
        <taxon>Craniata</taxon>
        <taxon>Vertebrata</taxon>
        <taxon>Euteleostomi</taxon>
        <taxon>Actinopterygii</taxon>
        <taxon>Neopterygii</taxon>
        <taxon>Teleostei</taxon>
        <taxon>Notacanthiformes</taxon>
        <taxon>Halosauridae</taxon>
        <taxon>Aldrovandia</taxon>
    </lineage>
</organism>
<proteinExistence type="predicted"/>
<gene>
    <name evidence="2" type="ORF">AAFF_G00008550</name>
</gene>
<dbReference type="AlphaFoldDB" id="A0AAD7T699"/>
<keyword evidence="3" id="KW-1185">Reference proteome</keyword>
<evidence type="ECO:0000313" key="3">
    <source>
        <dbReference type="Proteomes" id="UP001221898"/>
    </source>
</evidence>
<feature type="region of interest" description="Disordered" evidence="1">
    <location>
        <begin position="1"/>
        <end position="85"/>
    </location>
</feature>